<evidence type="ECO:0000256" key="2">
    <source>
        <dbReference type="ARBA" id="ARBA00023054"/>
    </source>
</evidence>
<dbReference type="PANTHER" id="PTHR32347">
    <property type="entry name" value="EFFLUX SYSTEM COMPONENT YKNX-RELATED"/>
    <property type="match status" value="1"/>
</dbReference>
<dbReference type="RefSeq" id="WP_011524123.1">
    <property type="nucleotide sequence ID" value="NC_008009.1"/>
</dbReference>
<evidence type="ECO:0000259" key="6">
    <source>
        <dbReference type="Pfam" id="PF25967"/>
    </source>
</evidence>
<dbReference type="GO" id="GO:0030313">
    <property type="term" value="C:cell envelope"/>
    <property type="evidence" value="ECO:0007669"/>
    <property type="project" value="UniProtKB-SubCell"/>
</dbReference>
<feature type="coiled-coil region" evidence="3">
    <location>
        <begin position="171"/>
        <end position="198"/>
    </location>
</feature>
<dbReference type="OrthoDB" id="9809068at2"/>
<dbReference type="Gene3D" id="2.40.30.170">
    <property type="match status" value="1"/>
</dbReference>
<evidence type="ECO:0000259" key="7">
    <source>
        <dbReference type="Pfam" id="PF25990"/>
    </source>
</evidence>
<proteinExistence type="predicted"/>
<dbReference type="Gene3D" id="2.40.420.20">
    <property type="match status" value="1"/>
</dbReference>
<evidence type="ECO:0000256" key="4">
    <source>
        <dbReference type="SAM" id="MobiDB-lite"/>
    </source>
</evidence>
<evidence type="ECO:0000313" key="9">
    <source>
        <dbReference type="Proteomes" id="UP000002432"/>
    </source>
</evidence>
<feature type="domain" description="Multidrug resistance protein MdtA-like C-terminal permuted SH3" evidence="6">
    <location>
        <begin position="397"/>
        <end position="431"/>
    </location>
</feature>
<dbReference type="InterPro" id="IPR058636">
    <property type="entry name" value="Beta-barrel_YknX"/>
</dbReference>
<protein>
    <submittedName>
        <fullName evidence="8">Secretion protein HlyD</fullName>
    </submittedName>
</protein>
<dbReference type="InterPro" id="IPR050465">
    <property type="entry name" value="UPF0194_transport"/>
</dbReference>
<evidence type="ECO:0000256" key="3">
    <source>
        <dbReference type="SAM" id="Coils"/>
    </source>
</evidence>
<evidence type="ECO:0000259" key="5">
    <source>
        <dbReference type="Pfam" id="PF25917"/>
    </source>
</evidence>
<keyword evidence="2 3" id="KW-0175">Coiled coil</keyword>
<reference evidence="8 9" key="1">
    <citation type="journal article" date="2009" name="Appl. Environ. Microbiol.">
        <title>Three genomes from the phylum Acidobacteria provide insight into the lifestyles of these microorganisms in soils.</title>
        <authorList>
            <person name="Ward N.L."/>
            <person name="Challacombe J.F."/>
            <person name="Janssen P.H."/>
            <person name="Henrissat B."/>
            <person name="Coutinho P.M."/>
            <person name="Wu M."/>
            <person name="Xie G."/>
            <person name="Haft D.H."/>
            <person name="Sait M."/>
            <person name="Badger J."/>
            <person name="Barabote R.D."/>
            <person name="Bradley B."/>
            <person name="Brettin T.S."/>
            <person name="Brinkac L.M."/>
            <person name="Bruce D."/>
            <person name="Creasy T."/>
            <person name="Daugherty S.C."/>
            <person name="Davidsen T.M."/>
            <person name="DeBoy R.T."/>
            <person name="Detter J.C."/>
            <person name="Dodson R.J."/>
            <person name="Durkin A.S."/>
            <person name="Ganapathy A."/>
            <person name="Gwinn-Giglio M."/>
            <person name="Han C.S."/>
            <person name="Khouri H."/>
            <person name="Kiss H."/>
            <person name="Kothari S.P."/>
            <person name="Madupu R."/>
            <person name="Nelson K.E."/>
            <person name="Nelson W.C."/>
            <person name="Paulsen I."/>
            <person name="Penn K."/>
            <person name="Ren Q."/>
            <person name="Rosovitz M.J."/>
            <person name="Selengut J.D."/>
            <person name="Shrivastava S."/>
            <person name="Sullivan S.A."/>
            <person name="Tapia R."/>
            <person name="Thompson L.S."/>
            <person name="Watkins K.L."/>
            <person name="Yang Q."/>
            <person name="Yu C."/>
            <person name="Zafar N."/>
            <person name="Zhou L."/>
            <person name="Kuske C.R."/>
        </authorList>
    </citation>
    <scope>NUCLEOTIDE SEQUENCE [LARGE SCALE GENOMIC DNA]</scope>
    <source>
        <strain evidence="8 9">Ellin345</strain>
    </source>
</reference>
<dbReference type="Gene3D" id="1.10.287.470">
    <property type="entry name" value="Helix hairpin bin"/>
    <property type="match status" value="2"/>
</dbReference>
<evidence type="ECO:0000256" key="1">
    <source>
        <dbReference type="ARBA" id="ARBA00004196"/>
    </source>
</evidence>
<dbReference type="Proteomes" id="UP000002432">
    <property type="component" value="Chromosome"/>
</dbReference>
<dbReference type="HOGENOM" id="CLU_018816_14_1_0"/>
<dbReference type="AlphaFoldDB" id="Q1ILC6"/>
<dbReference type="STRING" id="204669.Acid345_3323"/>
<accession>Q1ILC6</accession>
<dbReference type="InterPro" id="IPR058625">
    <property type="entry name" value="MdtA-like_BSH"/>
</dbReference>
<dbReference type="SUPFAM" id="SSF111369">
    <property type="entry name" value="HlyD-like secretion proteins"/>
    <property type="match status" value="3"/>
</dbReference>
<evidence type="ECO:0000313" key="8">
    <source>
        <dbReference type="EMBL" id="ABF42324.1"/>
    </source>
</evidence>
<sequence>MKKKIIIGGLVLLVVVVLVAVTIIKSKQGDITVQTGKVVKSNIASVVTASGEIKPKTFVNVGANAMGRLVSLPVKEGERVKKGQLLAQLENIQPEADMNATRAGLDVAQADAAAAEAAIKTAQAALTLAQADYEQKNLDWQRGQGLYKDQLIPKQDYDSRKNAFEASASNLEQAKIRIQQSKAQAESSQRRIKQNQAQLTHASDVLAKTTYVAPYDGIVTNLPVRQGEMVVMGIQNAPGSTIMTISDMSVVTAEVKVDETDIVNVKLGQDAEVTIDALPKQKFKGKVTEIGDNAILRSTGVSTSQSTGGSQEARDFKVVVTLDNPPDTLRPGLSATAKITTATRENATTIPIQALTIRQRGDLKEKGKKGGSVQAASPDQAKSDKEELQGVFVYRANENKVEFVQVETGITGTTDIEVTKGLKEGDQIVTGSYKVLRTLRNGAKVKVDNSAPAKVEENS</sequence>
<gene>
    <name evidence="8" type="ordered locus">Acid345_3323</name>
</gene>
<dbReference type="InterPro" id="IPR058627">
    <property type="entry name" value="MdtA-like_C"/>
</dbReference>
<dbReference type="eggNOG" id="COG0845">
    <property type="taxonomic scope" value="Bacteria"/>
</dbReference>
<name>Q1ILC6_KORVE</name>
<feature type="region of interest" description="Disordered" evidence="4">
    <location>
        <begin position="361"/>
        <end position="385"/>
    </location>
</feature>
<dbReference type="KEGG" id="aba:Acid345_3323"/>
<comment type="subcellular location">
    <subcellularLocation>
        <location evidence="1">Cell envelope</location>
    </subcellularLocation>
</comment>
<dbReference type="EMBL" id="CP000360">
    <property type="protein sequence ID" value="ABF42324.1"/>
    <property type="molecule type" value="Genomic_DNA"/>
</dbReference>
<dbReference type="Pfam" id="PF25917">
    <property type="entry name" value="BSH_RND"/>
    <property type="match status" value="1"/>
</dbReference>
<feature type="coiled-coil region" evidence="3">
    <location>
        <begin position="105"/>
        <end position="132"/>
    </location>
</feature>
<dbReference type="Pfam" id="PF25967">
    <property type="entry name" value="RND-MFP_C"/>
    <property type="match status" value="1"/>
</dbReference>
<feature type="domain" description="Multidrug resistance protein MdtA-like barrel-sandwich hybrid" evidence="5">
    <location>
        <begin position="59"/>
        <end position="235"/>
    </location>
</feature>
<keyword evidence="9" id="KW-1185">Reference proteome</keyword>
<feature type="domain" description="YknX-like beta-barrel" evidence="7">
    <location>
        <begin position="253"/>
        <end position="339"/>
    </location>
</feature>
<dbReference type="EnsemblBacteria" id="ABF42324">
    <property type="protein sequence ID" value="ABF42324"/>
    <property type="gene ID" value="Acid345_3323"/>
</dbReference>
<dbReference type="Pfam" id="PF25990">
    <property type="entry name" value="Beta-barrel_YknX"/>
    <property type="match status" value="1"/>
</dbReference>
<organism evidence="8 9">
    <name type="scientific">Koribacter versatilis (strain Ellin345)</name>
    <dbReference type="NCBI Taxonomy" id="204669"/>
    <lineage>
        <taxon>Bacteria</taxon>
        <taxon>Pseudomonadati</taxon>
        <taxon>Acidobacteriota</taxon>
        <taxon>Terriglobia</taxon>
        <taxon>Terriglobales</taxon>
        <taxon>Candidatus Korobacteraceae</taxon>
        <taxon>Candidatus Korobacter</taxon>
    </lineage>
</organism>
<dbReference type="Gene3D" id="2.40.50.100">
    <property type="match status" value="2"/>
</dbReference>